<dbReference type="InterPro" id="IPR038883">
    <property type="entry name" value="AN11006-like"/>
</dbReference>
<evidence type="ECO:0000313" key="3">
    <source>
        <dbReference type="EMBL" id="GIZ39058.1"/>
    </source>
</evidence>
<evidence type="ECO:0000259" key="2">
    <source>
        <dbReference type="Pfam" id="PF20150"/>
    </source>
</evidence>
<reference evidence="3 4" key="1">
    <citation type="submission" date="2021-01" db="EMBL/GenBank/DDBJ databases">
        <title>Cercospora kikuchii MAFF 305040 whole genome shotgun sequence.</title>
        <authorList>
            <person name="Kashiwa T."/>
            <person name="Suzuki T."/>
        </authorList>
    </citation>
    <scope>NUCLEOTIDE SEQUENCE [LARGE SCALE GENOMIC DNA]</scope>
    <source>
        <strain evidence="3 4">MAFF 305040</strain>
    </source>
</reference>
<dbReference type="Proteomes" id="UP000825890">
    <property type="component" value="Unassembled WGS sequence"/>
</dbReference>
<feature type="compositionally biased region" description="Basic residues" evidence="1">
    <location>
        <begin position="1"/>
        <end position="18"/>
    </location>
</feature>
<dbReference type="InterPro" id="IPR045518">
    <property type="entry name" value="2EXR"/>
</dbReference>
<name>A0A9P3CI90_9PEZI</name>
<feature type="compositionally biased region" description="Polar residues" evidence="1">
    <location>
        <begin position="21"/>
        <end position="31"/>
    </location>
</feature>
<dbReference type="RefSeq" id="XP_044653545.1">
    <property type="nucleotide sequence ID" value="XM_044797610.1"/>
</dbReference>
<evidence type="ECO:0000256" key="1">
    <source>
        <dbReference type="SAM" id="MobiDB-lite"/>
    </source>
</evidence>
<keyword evidence="4" id="KW-1185">Reference proteome</keyword>
<dbReference type="Pfam" id="PF20150">
    <property type="entry name" value="2EXR"/>
    <property type="match status" value="1"/>
</dbReference>
<protein>
    <recommendedName>
        <fullName evidence="2">2EXR domain-containing protein</fullName>
    </recommendedName>
</protein>
<feature type="region of interest" description="Disordered" evidence="1">
    <location>
        <begin position="1"/>
        <end position="35"/>
    </location>
</feature>
<gene>
    <name evidence="3" type="ORF">CKM354_000245000</name>
</gene>
<organism evidence="3 4">
    <name type="scientific">Cercospora kikuchii</name>
    <dbReference type="NCBI Taxonomy" id="84275"/>
    <lineage>
        <taxon>Eukaryota</taxon>
        <taxon>Fungi</taxon>
        <taxon>Dikarya</taxon>
        <taxon>Ascomycota</taxon>
        <taxon>Pezizomycotina</taxon>
        <taxon>Dothideomycetes</taxon>
        <taxon>Dothideomycetidae</taxon>
        <taxon>Mycosphaerellales</taxon>
        <taxon>Mycosphaerellaceae</taxon>
        <taxon>Cercospora</taxon>
    </lineage>
</organism>
<proteinExistence type="predicted"/>
<dbReference type="AlphaFoldDB" id="A0A9P3CI90"/>
<feature type="domain" description="2EXR" evidence="2">
    <location>
        <begin position="40"/>
        <end position="105"/>
    </location>
</feature>
<comment type="caution">
    <text evidence="3">The sequence shown here is derived from an EMBL/GenBank/DDBJ whole genome shotgun (WGS) entry which is preliminary data.</text>
</comment>
<dbReference type="GeneID" id="68288025"/>
<evidence type="ECO:0000313" key="4">
    <source>
        <dbReference type="Proteomes" id="UP000825890"/>
    </source>
</evidence>
<dbReference type="OrthoDB" id="3858011at2759"/>
<dbReference type="PANTHER" id="PTHR42085:SF1">
    <property type="entry name" value="F-BOX DOMAIN-CONTAINING PROTEIN"/>
    <property type="match status" value="1"/>
</dbReference>
<accession>A0A9P3CI90</accession>
<dbReference type="PANTHER" id="PTHR42085">
    <property type="entry name" value="F-BOX DOMAIN-CONTAINING PROTEIN"/>
    <property type="match status" value="1"/>
</dbReference>
<sequence length="263" mass="30913">MARRSRGQRRRHAARKHKEGAQQNATTSKRSMNPLPSRLMSLPAELRNRIWTAVFEGWTQRIDYYNRAQKWTAADKAYRRQPPLLSTCKQIYAEAVGIYYSKAIFFTSIISSGDPDTTLHAWMYKIGSERAKLVRNVRLHLCRTPWWLEDLNVESDPDERHWRVNSHEAQLRRARDVAAANGGREAVIKGDLWYESDWDRIVIWTSDPVETEQEIRHQYREGDEELDKWLEAKGSDFFRWSLRGLPPVATNADAHDTYRDRIE</sequence>
<dbReference type="EMBL" id="BOLY01000002">
    <property type="protein sequence ID" value="GIZ39058.1"/>
    <property type="molecule type" value="Genomic_DNA"/>
</dbReference>